<organism evidence="2 3">
    <name type="scientific">Maledivibacter halophilus</name>
    <dbReference type="NCBI Taxonomy" id="36842"/>
    <lineage>
        <taxon>Bacteria</taxon>
        <taxon>Bacillati</taxon>
        <taxon>Bacillota</taxon>
        <taxon>Clostridia</taxon>
        <taxon>Peptostreptococcales</taxon>
        <taxon>Caminicellaceae</taxon>
        <taxon>Maledivibacter</taxon>
    </lineage>
</organism>
<dbReference type="Gene3D" id="3.30.70.270">
    <property type="match status" value="1"/>
</dbReference>
<dbReference type="PROSITE" id="PS50878">
    <property type="entry name" value="RT_POL"/>
    <property type="match status" value="1"/>
</dbReference>
<reference evidence="2 3" key="1">
    <citation type="submission" date="2017-02" db="EMBL/GenBank/DDBJ databases">
        <authorList>
            <person name="Peterson S.W."/>
        </authorList>
    </citation>
    <scope>NUCLEOTIDE SEQUENCE [LARGE SCALE GENOMIC DNA]</scope>
    <source>
        <strain evidence="2 3">M1</strain>
    </source>
</reference>
<protein>
    <submittedName>
        <fullName evidence="2">RNA-directed DNA polymerase</fullName>
    </submittedName>
</protein>
<dbReference type="EMBL" id="FUZT01000006">
    <property type="protein sequence ID" value="SKC73388.1"/>
    <property type="molecule type" value="Genomic_DNA"/>
</dbReference>
<dbReference type="SUPFAM" id="SSF56672">
    <property type="entry name" value="DNA/RNA polymerases"/>
    <property type="match status" value="1"/>
</dbReference>
<evidence type="ECO:0000313" key="2">
    <source>
        <dbReference type="EMBL" id="SKC73388.1"/>
    </source>
</evidence>
<dbReference type="InterPro" id="IPR051083">
    <property type="entry name" value="GrpII_Intron_Splice-Mob/Def"/>
</dbReference>
<dbReference type="OrthoDB" id="9793236at2"/>
<name>A0A1T5LD98_9FIRM</name>
<gene>
    <name evidence="2" type="ORF">SAMN02194393_02717</name>
</gene>
<dbReference type="InterPro" id="IPR043128">
    <property type="entry name" value="Rev_trsase/Diguanyl_cyclase"/>
</dbReference>
<dbReference type="NCBIfam" id="TIGR04416">
    <property type="entry name" value="group_II_RT_mat"/>
    <property type="match status" value="1"/>
</dbReference>
<evidence type="ECO:0000259" key="1">
    <source>
        <dbReference type="PROSITE" id="PS50878"/>
    </source>
</evidence>
<dbReference type="InterPro" id="IPR000477">
    <property type="entry name" value="RT_dom"/>
</dbReference>
<dbReference type="InterPro" id="IPR013597">
    <property type="entry name" value="Mat_intron_G2"/>
</dbReference>
<evidence type="ECO:0000313" key="3">
    <source>
        <dbReference type="Proteomes" id="UP000190285"/>
    </source>
</evidence>
<keyword evidence="2" id="KW-0808">Transferase</keyword>
<dbReference type="PANTHER" id="PTHR34047:SF8">
    <property type="entry name" value="PROTEIN YKFC"/>
    <property type="match status" value="1"/>
</dbReference>
<feature type="domain" description="Reverse transcriptase" evidence="1">
    <location>
        <begin position="52"/>
        <end position="280"/>
    </location>
</feature>
<dbReference type="InterPro" id="IPR030931">
    <property type="entry name" value="Group_II_RT_mat"/>
</dbReference>
<keyword evidence="3" id="KW-1185">Reference proteome</keyword>
<dbReference type="AlphaFoldDB" id="A0A1T5LD98"/>
<dbReference type="InterPro" id="IPR043502">
    <property type="entry name" value="DNA/RNA_pol_sf"/>
</dbReference>
<dbReference type="PANTHER" id="PTHR34047">
    <property type="entry name" value="NUCLEAR INTRON MATURASE 1, MITOCHONDRIAL-RELATED"/>
    <property type="match status" value="1"/>
</dbReference>
<dbReference type="CDD" id="cd01651">
    <property type="entry name" value="RT_G2_intron"/>
    <property type="match status" value="1"/>
</dbReference>
<sequence>MRKWYSLIDKIYRKENLKLAFKCVKRNNGAPGIDGETVSDFAEKLELNIEFLHDRLKTNTYEPSPVRRTEIEKPEGGIRLLGIPTVKDRVVQQAIVNIIEPIFDRTFHPSSYGYRPNHSQQQAVAKAERFMNRYNLKHVVDMDLSKCFDTLDHEIMMKAVSERISDGKVLELIRRFLKSGVMLDESFNATEVGSPQGGVISPLLSNIYLNQFDQKMMSKGIRIVRYADDILIFAKDKNTAGNYRSYATKVLEEELKLKVNENKTKLTSVYEGVGFLGFVIRAKTLGVDPKRIKRFKDKVRRITRRNSGRKFENIIKELNPVLRGWMNYYRVANIKGFTRDFMKWLRRRLRMVKMKQWKTYKAMHKEMRSLGIKGNGLKMAVTKWKNSNAHIMHQILPNKYFEDLGLIDIHKYEVGLLSNYY</sequence>
<keyword evidence="2" id="KW-0695">RNA-directed DNA polymerase</keyword>
<dbReference type="Pfam" id="PF08388">
    <property type="entry name" value="GIIM"/>
    <property type="match status" value="1"/>
</dbReference>
<dbReference type="RefSeq" id="WP_079492278.1">
    <property type="nucleotide sequence ID" value="NZ_FUZT01000006.1"/>
</dbReference>
<dbReference type="Proteomes" id="UP000190285">
    <property type="component" value="Unassembled WGS sequence"/>
</dbReference>
<accession>A0A1T5LD98</accession>
<dbReference type="GO" id="GO:0003964">
    <property type="term" value="F:RNA-directed DNA polymerase activity"/>
    <property type="evidence" value="ECO:0007669"/>
    <property type="project" value="UniProtKB-KW"/>
</dbReference>
<proteinExistence type="predicted"/>
<dbReference type="Pfam" id="PF00078">
    <property type="entry name" value="RVT_1"/>
    <property type="match status" value="1"/>
</dbReference>
<keyword evidence="2" id="KW-0548">Nucleotidyltransferase</keyword>